<evidence type="ECO:0000313" key="4">
    <source>
        <dbReference type="Proteomes" id="UP000007875"/>
    </source>
</evidence>
<dbReference type="PROSITE" id="PS51406">
    <property type="entry name" value="FIBRINOGEN_C_2"/>
    <property type="match status" value="1"/>
</dbReference>
<feature type="domain" description="Fibrinogen C-terminal" evidence="2">
    <location>
        <begin position="1"/>
        <end position="211"/>
    </location>
</feature>
<dbReference type="InterPro" id="IPR020837">
    <property type="entry name" value="Fibrinogen_CS"/>
</dbReference>
<dbReference type="HOGENOM" id="CLU_038628_6_0_1"/>
<dbReference type="PROSITE" id="PS00514">
    <property type="entry name" value="FIBRINOGEN_C_1"/>
    <property type="match status" value="1"/>
</dbReference>
<dbReference type="InterPro" id="IPR014716">
    <property type="entry name" value="Fibrinogen_a/b/g_C_1"/>
</dbReference>
<dbReference type="Proteomes" id="UP000007875">
    <property type="component" value="Unassembled WGS sequence"/>
</dbReference>
<dbReference type="SUPFAM" id="SSF56496">
    <property type="entry name" value="Fibrinogen C-terminal domain-like"/>
    <property type="match status" value="1"/>
</dbReference>
<protein>
    <recommendedName>
        <fullName evidence="2">Fibrinogen C-terminal domain-containing protein</fullName>
    </recommendedName>
</protein>
<dbReference type="InterPro" id="IPR050373">
    <property type="entry name" value="Fibrinogen_C-term_domain"/>
</dbReference>
<evidence type="ECO:0000256" key="1">
    <source>
        <dbReference type="ARBA" id="ARBA00023157"/>
    </source>
</evidence>
<keyword evidence="4" id="KW-1185">Reference proteome</keyword>
<dbReference type="InterPro" id="IPR036056">
    <property type="entry name" value="Fibrinogen-like_C"/>
</dbReference>
<organism evidence="3 4">
    <name type="scientific">Ciona savignyi</name>
    <name type="common">Pacific transparent sea squirt</name>
    <dbReference type="NCBI Taxonomy" id="51511"/>
    <lineage>
        <taxon>Eukaryota</taxon>
        <taxon>Metazoa</taxon>
        <taxon>Chordata</taxon>
        <taxon>Tunicata</taxon>
        <taxon>Ascidiacea</taxon>
        <taxon>Phlebobranchia</taxon>
        <taxon>Cionidae</taxon>
        <taxon>Ciona</taxon>
    </lineage>
</organism>
<dbReference type="AlphaFoldDB" id="H2Y5I0"/>
<dbReference type="OMA" id="MKHARNC"/>
<dbReference type="SMART" id="SM00186">
    <property type="entry name" value="FBG"/>
    <property type="match status" value="1"/>
</dbReference>
<dbReference type="CDD" id="cd00087">
    <property type="entry name" value="FReD"/>
    <property type="match status" value="1"/>
</dbReference>
<dbReference type="GO" id="GO:0005615">
    <property type="term" value="C:extracellular space"/>
    <property type="evidence" value="ECO:0007669"/>
    <property type="project" value="TreeGrafter"/>
</dbReference>
<reference evidence="4" key="1">
    <citation type="submission" date="2003-08" db="EMBL/GenBank/DDBJ databases">
        <authorList>
            <person name="Birren B."/>
            <person name="Nusbaum C."/>
            <person name="Abebe A."/>
            <person name="Abouelleil A."/>
            <person name="Adekoya E."/>
            <person name="Ait-zahra M."/>
            <person name="Allen N."/>
            <person name="Allen T."/>
            <person name="An P."/>
            <person name="Anderson M."/>
            <person name="Anderson S."/>
            <person name="Arachchi H."/>
            <person name="Armbruster J."/>
            <person name="Bachantsang P."/>
            <person name="Baldwin J."/>
            <person name="Barry A."/>
            <person name="Bayul T."/>
            <person name="Blitshsteyn B."/>
            <person name="Bloom T."/>
            <person name="Blye J."/>
            <person name="Boguslavskiy L."/>
            <person name="Borowsky M."/>
            <person name="Boukhgalter B."/>
            <person name="Brunache A."/>
            <person name="Butler J."/>
            <person name="Calixte N."/>
            <person name="Calvo S."/>
            <person name="Camarata J."/>
            <person name="Campo K."/>
            <person name="Chang J."/>
            <person name="Cheshatsang Y."/>
            <person name="Citroen M."/>
            <person name="Collymore A."/>
            <person name="Considine T."/>
            <person name="Cook A."/>
            <person name="Cooke P."/>
            <person name="Corum B."/>
            <person name="Cuomo C."/>
            <person name="David R."/>
            <person name="Dawoe T."/>
            <person name="Degray S."/>
            <person name="Dodge S."/>
            <person name="Dooley K."/>
            <person name="Dorje P."/>
            <person name="Dorjee K."/>
            <person name="Dorris L."/>
            <person name="Duffey N."/>
            <person name="Dupes A."/>
            <person name="Elkins T."/>
            <person name="Engels R."/>
            <person name="Erickson J."/>
            <person name="Farina A."/>
            <person name="Faro S."/>
            <person name="Ferreira P."/>
            <person name="Fischer H."/>
            <person name="Fitzgerald M."/>
            <person name="Foley K."/>
            <person name="Gage D."/>
            <person name="Galagan J."/>
            <person name="Gearin G."/>
            <person name="Gnerre S."/>
            <person name="Gnirke A."/>
            <person name="Goyette A."/>
            <person name="Graham J."/>
            <person name="Grandbois E."/>
            <person name="Gyaltsen K."/>
            <person name="Hafez N."/>
            <person name="Hagopian D."/>
            <person name="Hagos B."/>
            <person name="Hall J."/>
            <person name="Hatcher B."/>
            <person name="Heller A."/>
            <person name="Higgins H."/>
            <person name="Honan T."/>
            <person name="Horn A."/>
            <person name="Houde N."/>
            <person name="Hughes L."/>
            <person name="Hulme W."/>
            <person name="Husby E."/>
            <person name="Iliev I."/>
            <person name="Jaffe D."/>
            <person name="Jones C."/>
            <person name="Kamal M."/>
            <person name="Kamat A."/>
            <person name="Kamvysselis M."/>
            <person name="Karlsson E."/>
            <person name="Kells C."/>
            <person name="Kieu A."/>
            <person name="Kisner P."/>
            <person name="Kodira C."/>
            <person name="Kulbokas E."/>
            <person name="Labutti K."/>
            <person name="Lama D."/>
            <person name="Landers T."/>
            <person name="Leger J."/>
            <person name="Levine S."/>
            <person name="Lewis D."/>
            <person name="Lewis T."/>
            <person name="Lindblad-toh K."/>
            <person name="Liu X."/>
            <person name="Lokyitsang T."/>
            <person name="Lokyitsang Y."/>
            <person name="Lucien O."/>
            <person name="Lui A."/>
            <person name="Ma L.J."/>
            <person name="Mabbitt R."/>
            <person name="Macdonald J."/>
            <person name="Maclean C."/>
            <person name="Major J."/>
            <person name="Manning J."/>
            <person name="Marabella R."/>
            <person name="Maru K."/>
            <person name="Matthews C."/>
            <person name="Mauceli E."/>
            <person name="Mccarthy M."/>
            <person name="Mcdonough S."/>
            <person name="Mcghee T."/>
            <person name="Meldrim J."/>
            <person name="Meneus L."/>
            <person name="Mesirov J."/>
            <person name="Mihalev A."/>
            <person name="Mihova T."/>
            <person name="Mikkelsen T."/>
            <person name="Mlenga V."/>
            <person name="Moru K."/>
            <person name="Mozes J."/>
            <person name="Mulrain L."/>
            <person name="Munson G."/>
            <person name="Naylor J."/>
            <person name="Newes C."/>
            <person name="Nguyen C."/>
            <person name="Nguyen N."/>
            <person name="Nguyen T."/>
            <person name="Nicol R."/>
            <person name="Nielsen C."/>
            <person name="Nizzari M."/>
            <person name="Norbu C."/>
            <person name="Norbu N."/>
            <person name="O'donnell P."/>
            <person name="Okoawo O."/>
            <person name="O'leary S."/>
            <person name="Omotosho B."/>
            <person name="O'neill K."/>
            <person name="Osman S."/>
            <person name="Parker S."/>
            <person name="Perrin D."/>
            <person name="Phunkhang P."/>
            <person name="Piqani B."/>
            <person name="Purcell S."/>
            <person name="Rachupka T."/>
            <person name="Ramasamy U."/>
            <person name="Rameau R."/>
            <person name="Ray V."/>
            <person name="Raymond C."/>
            <person name="Retta R."/>
            <person name="Richardson S."/>
            <person name="Rise C."/>
            <person name="Rodriguez J."/>
            <person name="Rogers J."/>
            <person name="Rogov P."/>
            <person name="Rutman M."/>
            <person name="Schupbach R."/>
            <person name="Seaman C."/>
            <person name="Settipalli S."/>
            <person name="Sharpe T."/>
            <person name="Sheridan J."/>
            <person name="Sherpa N."/>
            <person name="Shi J."/>
            <person name="Smirnov S."/>
            <person name="Smith C."/>
            <person name="Sougnez C."/>
            <person name="Spencer B."/>
            <person name="Stalker J."/>
            <person name="Stange-thomann N."/>
            <person name="Stavropoulos S."/>
            <person name="Stetson K."/>
            <person name="Stone C."/>
            <person name="Stone S."/>
            <person name="Stubbs M."/>
            <person name="Talamas J."/>
            <person name="Tchuinga P."/>
            <person name="Tenzing P."/>
            <person name="Tesfaye S."/>
            <person name="Theodore J."/>
            <person name="Thoulutsang Y."/>
            <person name="Topham K."/>
            <person name="Towey S."/>
            <person name="Tsamla T."/>
            <person name="Tsomo N."/>
            <person name="Vallee D."/>
            <person name="Vassiliev H."/>
            <person name="Venkataraman V."/>
            <person name="Vinson J."/>
            <person name="Vo A."/>
            <person name="Wade C."/>
            <person name="Wang S."/>
            <person name="Wangchuk T."/>
            <person name="Wangdi T."/>
            <person name="Whittaker C."/>
            <person name="Wilkinson J."/>
            <person name="Wu Y."/>
            <person name="Wyman D."/>
            <person name="Yadav S."/>
            <person name="Yang S."/>
            <person name="Yang X."/>
            <person name="Yeager S."/>
            <person name="Yee E."/>
            <person name="Young G."/>
            <person name="Zainoun J."/>
            <person name="Zembeck L."/>
            <person name="Zimmer A."/>
            <person name="Zody M."/>
            <person name="Lander E."/>
        </authorList>
    </citation>
    <scope>NUCLEOTIDE SEQUENCE [LARGE SCALE GENOMIC DNA]</scope>
</reference>
<evidence type="ECO:0000259" key="2">
    <source>
        <dbReference type="PROSITE" id="PS51406"/>
    </source>
</evidence>
<evidence type="ECO:0000313" key="3">
    <source>
        <dbReference type="Ensembl" id="ENSCSAVP00000000578.1"/>
    </source>
</evidence>
<dbReference type="GeneTree" id="ENSGT00940000163482"/>
<dbReference type="STRING" id="51511.ENSCSAVP00000000578"/>
<keyword evidence="1" id="KW-1015">Disulfide bond</keyword>
<dbReference type="NCBIfam" id="NF040941">
    <property type="entry name" value="GGGWT_bact"/>
    <property type="match status" value="1"/>
</dbReference>
<dbReference type="eggNOG" id="KOG2579">
    <property type="taxonomic scope" value="Eukaryota"/>
</dbReference>
<dbReference type="InParanoid" id="H2Y5I0"/>
<reference evidence="3" key="3">
    <citation type="submission" date="2025-09" db="UniProtKB">
        <authorList>
            <consortium name="Ensembl"/>
        </authorList>
    </citation>
    <scope>IDENTIFICATION</scope>
</reference>
<dbReference type="Gene3D" id="3.90.215.10">
    <property type="entry name" value="Gamma Fibrinogen, chain A, domain 1"/>
    <property type="match status" value="1"/>
</dbReference>
<proteinExistence type="predicted"/>
<dbReference type="Pfam" id="PF00147">
    <property type="entry name" value="Fibrinogen_C"/>
    <property type="match status" value="1"/>
</dbReference>
<dbReference type="PANTHER" id="PTHR19143">
    <property type="entry name" value="FIBRINOGEN/TENASCIN/ANGIOPOEITIN"/>
    <property type="match status" value="1"/>
</dbReference>
<name>H2Y5I0_CIOSA</name>
<dbReference type="InterPro" id="IPR002181">
    <property type="entry name" value="Fibrinogen_a/b/g_C_dom"/>
</dbReference>
<dbReference type="PANTHER" id="PTHR19143:SF458">
    <property type="entry name" value="FIBRINOGEN C-TERMINAL DOMAIN-CONTAINING PROTEIN-RELATED"/>
    <property type="match status" value="1"/>
</dbReference>
<reference evidence="3" key="2">
    <citation type="submission" date="2025-08" db="UniProtKB">
        <authorList>
            <consortium name="Ensembl"/>
        </authorList>
    </citation>
    <scope>IDENTIFICATION</scope>
</reference>
<accession>H2Y5I0</accession>
<dbReference type="Ensembl" id="ENSCSAVT00000000585.1">
    <property type="protein sequence ID" value="ENSCSAVP00000000578.1"/>
    <property type="gene ID" value="ENSCSAVG00000000322.1"/>
</dbReference>
<sequence>MPTSCKEALQLGFTESGIQRIYIPGNQQILEVYCDQTTDNGGWMVFQRRSDGSENFYRTWVEYQGMFGNLKKEFWLGNENLHTLTRHGDYELRIEFKDCDNVTKFAKYSSFSIGSAQENYALNVSGFSGSAGDSLDYHNGAPFNTKDTNHGSYGSCAVTNKGAWWYKDCFDSNLNGEHFNCREVQKACWATLHDSRLCLLKSTEMKFRPRGG</sequence>